<evidence type="ECO:0000313" key="3">
    <source>
        <dbReference type="EMBL" id="MDY5153813.1"/>
    </source>
</evidence>
<evidence type="ECO:0000313" key="4">
    <source>
        <dbReference type="EMBL" id="SDE29377.1"/>
    </source>
</evidence>
<feature type="coiled-coil region" evidence="1">
    <location>
        <begin position="51"/>
        <end position="166"/>
    </location>
</feature>
<evidence type="ECO:0000259" key="2">
    <source>
        <dbReference type="Pfam" id="PF24481"/>
    </source>
</evidence>
<keyword evidence="1" id="KW-0175">Coiled coil</keyword>
<feature type="domain" description="CT398-like coiled coil hairpin" evidence="2">
    <location>
        <begin position="14"/>
        <end position="193"/>
    </location>
</feature>
<sequence length="249" mass="27299">MKAPRKDQLQLLEVARLDAQINRLERNNQKHPLRENLAKLMNGTARQGEKVQTTSTRLTQARKNLREAEARSADLQSQIADREAKYNAGEGLTSRDLLTLEAEMASLREALDGAAEAEFTALETVENEETALAQGQEKLQALSGKLAAEREKLETVVAEIQSQQADIRRHRDALYEPLAAPLKNLYDHAVASGGYTVMAMAPDGSTDGGLRLSPVEVAAIKNKPADEIYLAEEYDCIIVPIDTALPNPA</sequence>
<dbReference type="EMBL" id="FNAU01000005">
    <property type="protein sequence ID" value="SDE29377.1"/>
    <property type="molecule type" value="Genomic_DNA"/>
</dbReference>
<dbReference type="EMBL" id="JAWNFU010000004">
    <property type="protein sequence ID" value="MDY5153813.1"/>
    <property type="molecule type" value="Genomic_DNA"/>
</dbReference>
<dbReference type="AlphaFoldDB" id="A0A1G7BQX2"/>
<protein>
    <recommendedName>
        <fullName evidence="2">CT398-like coiled coil hairpin domain-containing protein</fullName>
    </recommendedName>
</protein>
<gene>
    <name evidence="3" type="ORF">R6G71_07140</name>
    <name evidence="4" type="ORF">SAMN05421878_105102</name>
</gene>
<proteinExistence type="predicted"/>
<evidence type="ECO:0000256" key="1">
    <source>
        <dbReference type="SAM" id="Coils"/>
    </source>
</evidence>
<reference evidence="5" key="1">
    <citation type="submission" date="2016-10" db="EMBL/GenBank/DDBJ databases">
        <authorList>
            <person name="Varghese N."/>
        </authorList>
    </citation>
    <scope>NUCLEOTIDE SEQUENCE [LARGE SCALE GENOMIC DNA]</scope>
    <source>
        <strain evidence="5">DSM 20639</strain>
    </source>
</reference>
<name>A0A1G7BQX2_9ACTO</name>
<dbReference type="Pfam" id="PF24481">
    <property type="entry name" value="CT398_CC"/>
    <property type="match status" value="1"/>
</dbReference>
<dbReference type="Proteomes" id="UP001273799">
    <property type="component" value="Unassembled WGS sequence"/>
</dbReference>
<evidence type="ECO:0000313" key="5">
    <source>
        <dbReference type="Proteomes" id="UP000182744"/>
    </source>
</evidence>
<dbReference type="InterPro" id="IPR056003">
    <property type="entry name" value="CT398_CC_hairpin"/>
</dbReference>
<reference evidence="4" key="2">
    <citation type="submission" date="2016-10" db="EMBL/GenBank/DDBJ databases">
        <authorList>
            <person name="de Groot N.N."/>
        </authorList>
    </citation>
    <scope>NUCLEOTIDE SEQUENCE [LARGE SCALE GENOMIC DNA]</scope>
    <source>
        <strain evidence="4">DSM 20639</strain>
    </source>
</reference>
<accession>A0A1G7BQX2</accession>
<dbReference type="RefSeq" id="WP_074662004.1">
    <property type="nucleotide sequence ID" value="NZ_FNAU01000005.1"/>
</dbReference>
<dbReference type="Proteomes" id="UP000182744">
    <property type="component" value="Unassembled WGS sequence"/>
</dbReference>
<keyword evidence="5" id="KW-1185">Reference proteome</keyword>
<dbReference type="Gene3D" id="1.10.287.1490">
    <property type="match status" value="1"/>
</dbReference>
<organism evidence="4 5">
    <name type="scientific">Actinobaculum suis</name>
    <dbReference type="NCBI Taxonomy" id="1657"/>
    <lineage>
        <taxon>Bacteria</taxon>
        <taxon>Bacillati</taxon>
        <taxon>Actinomycetota</taxon>
        <taxon>Actinomycetes</taxon>
        <taxon>Actinomycetales</taxon>
        <taxon>Actinomycetaceae</taxon>
        <taxon>Actinobaculum</taxon>
    </lineage>
</organism>
<reference evidence="3" key="3">
    <citation type="submission" date="2023-10" db="EMBL/GenBank/DDBJ databases">
        <title>Whole Genome based description of the genera Actinobaculum and Actinotignum reveals a complex phylogenetic relationship within the species included in the genus Actinotignum.</title>
        <authorList>
            <person name="Jensen C.S."/>
            <person name="Dargis R."/>
            <person name="Kemp M."/>
            <person name="Christensen J.J."/>
        </authorList>
    </citation>
    <scope>NUCLEOTIDE SEQUENCE</scope>
    <source>
        <strain evidence="3">Actinobaculum_suis_CCUG19206T</strain>
    </source>
</reference>